<gene>
    <name evidence="2" type="ORF">RhiirC2_798453</name>
</gene>
<keyword evidence="1" id="KW-0812">Transmembrane</keyword>
<keyword evidence="1" id="KW-0472">Membrane</keyword>
<dbReference type="AlphaFoldDB" id="A0A2N1M6E2"/>
<evidence type="ECO:0000313" key="3">
    <source>
        <dbReference type="Proteomes" id="UP000233469"/>
    </source>
</evidence>
<evidence type="ECO:0000256" key="1">
    <source>
        <dbReference type="SAM" id="Phobius"/>
    </source>
</evidence>
<reference evidence="2 3" key="2">
    <citation type="submission" date="2017-10" db="EMBL/GenBank/DDBJ databases">
        <title>Extensive intraspecific genome diversity in a model arbuscular mycorrhizal fungus.</title>
        <authorList>
            <person name="Chen E.C.H."/>
            <person name="Morin E."/>
            <person name="Baudet D."/>
            <person name="Noel J."/>
            <person name="Ndikumana S."/>
            <person name="Charron P."/>
            <person name="St-Onge C."/>
            <person name="Giorgi J."/>
            <person name="Grigoriev I.V."/>
            <person name="Roux C."/>
            <person name="Martin F.M."/>
            <person name="Corradi N."/>
        </authorList>
    </citation>
    <scope>NUCLEOTIDE SEQUENCE [LARGE SCALE GENOMIC DNA]</scope>
    <source>
        <strain evidence="2 3">C2</strain>
    </source>
</reference>
<keyword evidence="1" id="KW-1133">Transmembrane helix</keyword>
<sequence>MFANIQLVSVSVPSFRLVLASVLGSKISAFDSWVFGLAMCVGINFALWIDRMESSCSHLEGFRRFWFSGYWTKEFEGSELPFGELRRTSKVQNAENKESRKTNFRIFFSWILREGNFGTPKIPKMKMVFSSSGFQHGFVGLWFFRHKFQRSRTLKYSSRLIFEGPTSGNYIVRKVAQVYTS</sequence>
<name>A0A2N1M6E2_9GLOM</name>
<protein>
    <submittedName>
        <fullName evidence="2">Uncharacterized protein</fullName>
    </submittedName>
</protein>
<dbReference type="EMBL" id="LLXL01004624">
    <property type="protein sequence ID" value="PKK57216.1"/>
    <property type="molecule type" value="Genomic_DNA"/>
</dbReference>
<comment type="caution">
    <text evidence="2">The sequence shown here is derived from an EMBL/GenBank/DDBJ whole genome shotgun (WGS) entry which is preliminary data.</text>
</comment>
<accession>A0A2N1M6E2</accession>
<proteinExistence type="predicted"/>
<feature type="transmembrane region" description="Helical" evidence="1">
    <location>
        <begin position="30"/>
        <end position="49"/>
    </location>
</feature>
<evidence type="ECO:0000313" key="2">
    <source>
        <dbReference type="EMBL" id="PKK57216.1"/>
    </source>
</evidence>
<organism evidence="2 3">
    <name type="scientific">Rhizophagus irregularis</name>
    <dbReference type="NCBI Taxonomy" id="588596"/>
    <lineage>
        <taxon>Eukaryota</taxon>
        <taxon>Fungi</taxon>
        <taxon>Fungi incertae sedis</taxon>
        <taxon>Mucoromycota</taxon>
        <taxon>Glomeromycotina</taxon>
        <taxon>Glomeromycetes</taxon>
        <taxon>Glomerales</taxon>
        <taxon>Glomeraceae</taxon>
        <taxon>Rhizophagus</taxon>
    </lineage>
</organism>
<reference evidence="2 3" key="1">
    <citation type="submission" date="2016-04" db="EMBL/GenBank/DDBJ databases">
        <title>Genome analyses suggest a sexual origin of heterokaryosis in a supposedly ancient asexual fungus.</title>
        <authorList>
            <person name="Ropars J."/>
            <person name="Sedzielewska K."/>
            <person name="Noel J."/>
            <person name="Charron P."/>
            <person name="Farinelli L."/>
            <person name="Marton T."/>
            <person name="Kruger M."/>
            <person name="Pelin A."/>
            <person name="Brachmann A."/>
            <person name="Corradi N."/>
        </authorList>
    </citation>
    <scope>NUCLEOTIDE SEQUENCE [LARGE SCALE GENOMIC DNA]</scope>
    <source>
        <strain evidence="2 3">C2</strain>
    </source>
</reference>
<dbReference type="Proteomes" id="UP000233469">
    <property type="component" value="Unassembled WGS sequence"/>
</dbReference>